<dbReference type="Pfam" id="PF08338">
    <property type="entry name" value="DUF1731"/>
    <property type="match status" value="1"/>
</dbReference>
<dbReference type="NCBIfam" id="TIGR01777">
    <property type="entry name" value="yfcH"/>
    <property type="match status" value="1"/>
</dbReference>
<comment type="caution">
    <text evidence="3">The sequence shown here is derived from an EMBL/GenBank/DDBJ whole genome shotgun (WGS) entry which is preliminary data.</text>
</comment>
<feature type="domain" description="NAD-dependent epimerase/dehydratase" evidence="1">
    <location>
        <begin position="3"/>
        <end position="212"/>
    </location>
</feature>
<evidence type="ECO:0000313" key="4">
    <source>
        <dbReference type="Proteomes" id="UP000549394"/>
    </source>
</evidence>
<feature type="domain" description="DUF1731" evidence="2">
    <location>
        <begin position="248"/>
        <end position="294"/>
    </location>
</feature>
<evidence type="ECO:0000259" key="1">
    <source>
        <dbReference type="Pfam" id="PF01370"/>
    </source>
</evidence>
<dbReference type="AlphaFoldDB" id="A0A7I8V9T5"/>
<dbReference type="OrthoDB" id="276721at2759"/>
<keyword evidence="4" id="KW-1185">Reference proteome</keyword>
<dbReference type="InterPro" id="IPR036291">
    <property type="entry name" value="NAD(P)-bd_dom_sf"/>
</dbReference>
<reference evidence="3 4" key="1">
    <citation type="submission" date="2020-08" db="EMBL/GenBank/DDBJ databases">
        <authorList>
            <person name="Hejnol A."/>
        </authorList>
    </citation>
    <scope>NUCLEOTIDE SEQUENCE [LARGE SCALE GENOMIC DNA]</scope>
</reference>
<dbReference type="SUPFAM" id="SSF51735">
    <property type="entry name" value="NAD(P)-binding Rossmann-fold domains"/>
    <property type="match status" value="1"/>
</dbReference>
<evidence type="ECO:0000313" key="3">
    <source>
        <dbReference type="EMBL" id="CAD5112333.1"/>
    </source>
</evidence>
<dbReference type="InterPro" id="IPR010099">
    <property type="entry name" value="SDR39U1"/>
</dbReference>
<dbReference type="InterPro" id="IPR001509">
    <property type="entry name" value="Epimerase_deHydtase"/>
</dbReference>
<dbReference type="EMBL" id="CAJFCJ010000002">
    <property type="protein sequence ID" value="CAD5112333.1"/>
    <property type="molecule type" value="Genomic_DNA"/>
</dbReference>
<sequence>MKILIGGGTGFIGQHLVKQLVFKKGYDVKIISRRSGPDHITWDSLYKNGLSEYYDAIINLSGENILQPFKYRIDGEFLDKVYSSRIETNGFLSKCIENSENPPKVWISTSAIGIYEPHRHNRYTESSETSGNCVISKLCQDNENASKLSENCKTRHVISRTGVVLGRNGGIVYKTWLPFFFGLGGRIGSGKQYFPWIHIDDAVGILEHAIDNETIKGPLNVVAPAFDTNEDFTREFSKAMCRPALFPIPDFVMRTVFGPDFSKVVLEGQCVVPEKAIQSGYNFKYPDLKSACQEVSRWMTFTDVSK</sequence>
<evidence type="ECO:0000259" key="2">
    <source>
        <dbReference type="Pfam" id="PF08338"/>
    </source>
</evidence>
<dbReference type="Pfam" id="PF01370">
    <property type="entry name" value="Epimerase"/>
    <property type="match status" value="1"/>
</dbReference>
<dbReference type="PANTHER" id="PTHR11092">
    <property type="entry name" value="SUGAR NUCLEOTIDE EPIMERASE RELATED"/>
    <property type="match status" value="1"/>
</dbReference>
<name>A0A7I8V9T5_9ANNE</name>
<dbReference type="PANTHER" id="PTHR11092:SF0">
    <property type="entry name" value="EPIMERASE FAMILY PROTEIN SDR39U1"/>
    <property type="match status" value="1"/>
</dbReference>
<proteinExistence type="predicted"/>
<dbReference type="Gene3D" id="3.40.50.720">
    <property type="entry name" value="NAD(P)-binding Rossmann-like Domain"/>
    <property type="match status" value="1"/>
</dbReference>
<organism evidence="3 4">
    <name type="scientific">Dimorphilus gyrociliatus</name>
    <dbReference type="NCBI Taxonomy" id="2664684"/>
    <lineage>
        <taxon>Eukaryota</taxon>
        <taxon>Metazoa</taxon>
        <taxon>Spiralia</taxon>
        <taxon>Lophotrochozoa</taxon>
        <taxon>Annelida</taxon>
        <taxon>Polychaeta</taxon>
        <taxon>Polychaeta incertae sedis</taxon>
        <taxon>Dinophilidae</taxon>
        <taxon>Dimorphilus</taxon>
    </lineage>
</organism>
<gene>
    <name evidence="3" type="ORF">DGYR_LOCUS1499</name>
</gene>
<accession>A0A7I8V9T5</accession>
<dbReference type="InterPro" id="IPR013549">
    <property type="entry name" value="DUF1731"/>
</dbReference>
<dbReference type="Proteomes" id="UP000549394">
    <property type="component" value="Unassembled WGS sequence"/>
</dbReference>
<protein>
    <submittedName>
        <fullName evidence="3">DgyrCDS1565</fullName>
    </submittedName>
</protein>